<name>A0A654M5G7_9ARCH</name>
<keyword evidence="2" id="KW-1185">Reference proteome</keyword>
<proteinExistence type="predicted"/>
<dbReference type="KEGG" id="taa:NMY3_03657"/>
<reference evidence="2" key="1">
    <citation type="submission" date="2015-10" db="EMBL/GenBank/DDBJ databases">
        <title>Niche specialization of a soil ammonia-oxidizing archaeon, Candidatus Nitrosocosmicus oleophilus.</title>
        <authorList>
            <person name="Jung M.-Y."/>
            <person name="Rhee S.-K."/>
        </authorList>
    </citation>
    <scope>NUCLEOTIDE SEQUENCE [LARGE SCALE GENOMIC DNA]</scope>
    <source>
        <strain evidence="2">MY3</strain>
    </source>
</reference>
<sequence length="31" mass="3605">MNQKYLADFKLVDVSNVMAILADWFGLEIME</sequence>
<dbReference type="EMBL" id="CP012850">
    <property type="protein sequence ID" value="ALI37839.1"/>
    <property type="molecule type" value="Genomic_DNA"/>
</dbReference>
<accession>A0A654M5G7</accession>
<evidence type="ECO:0000313" key="1">
    <source>
        <dbReference type="EMBL" id="ALI37839.1"/>
    </source>
</evidence>
<evidence type="ECO:0000313" key="2">
    <source>
        <dbReference type="Proteomes" id="UP000058925"/>
    </source>
</evidence>
<dbReference type="Proteomes" id="UP000058925">
    <property type="component" value="Chromosome"/>
</dbReference>
<protein>
    <submittedName>
        <fullName evidence="1">Uncharacterized protein</fullName>
    </submittedName>
</protein>
<gene>
    <name evidence="1" type="ORF">NMY3_03657</name>
</gene>
<dbReference type="AlphaFoldDB" id="A0A654M5G7"/>
<organism evidence="1 2">
    <name type="scientific">Candidatus Nitrosocosmicus oleophilus</name>
    <dbReference type="NCBI Taxonomy" id="1353260"/>
    <lineage>
        <taxon>Archaea</taxon>
        <taxon>Nitrososphaerota</taxon>
        <taxon>Nitrososphaeria</taxon>
        <taxon>Nitrososphaerales</taxon>
        <taxon>Nitrososphaeraceae</taxon>
        <taxon>Candidatus Nitrosocosmicus</taxon>
    </lineage>
</organism>